<dbReference type="InterPro" id="IPR014748">
    <property type="entry name" value="Enoyl-CoA_hydra_C"/>
</dbReference>
<dbReference type="CDD" id="cd06558">
    <property type="entry name" value="crotonase-like"/>
    <property type="match status" value="1"/>
</dbReference>
<protein>
    <submittedName>
        <fullName evidence="3">Enoyl-CoA hydratase</fullName>
    </submittedName>
</protein>
<dbReference type="Proteomes" id="UP000011717">
    <property type="component" value="Unassembled WGS sequence"/>
</dbReference>
<sequence length="265" mass="28001">MTSADPVLYEQDGHVVTITLNRPDMRNPLAEDVIAALISALLRAEGDKAVHCVVLTGAGKSFCAGGNLNEIRKLSAEKTPLEIADWYRDGIQRIPLTFETLSVPVVAAVNGHAIGAGCDLACMADIRICGEGARFAESFLRVGIIPGDGGAWLLPRIVGHARAMHMLLTAEGVTAKRALDWGLVTEIASDADLLSRAQALAAAIAAQPPAATREAKRLMLKARAQSLADSLAEAAVMQGVLQQAADHQEAVAAILEKRKPSFEGR</sequence>
<evidence type="ECO:0000256" key="1">
    <source>
        <dbReference type="ARBA" id="ARBA00005254"/>
    </source>
</evidence>
<dbReference type="GO" id="GO:0006635">
    <property type="term" value="P:fatty acid beta-oxidation"/>
    <property type="evidence" value="ECO:0007669"/>
    <property type="project" value="TreeGrafter"/>
</dbReference>
<dbReference type="OrthoDB" id="5730382at2"/>
<dbReference type="GO" id="GO:0016829">
    <property type="term" value="F:lyase activity"/>
    <property type="evidence" value="ECO:0007669"/>
    <property type="project" value="UniProtKB-KW"/>
</dbReference>
<dbReference type="EMBL" id="AMRV01000005">
    <property type="protein sequence ID" value="EMD82769.1"/>
    <property type="molecule type" value="Genomic_DNA"/>
</dbReference>
<accession>M2T8C5</accession>
<dbReference type="Pfam" id="PF00378">
    <property type="entry name" value="ECH_1"/>
    <property type="match status" value="1"/>
</dbReference>
<organism evidence="3 4">
    <name type="scientific">Pacificimonas flava</name>
    <dbReference type="NCBI Taxonomy" id="1234595"/>
    <lineage>
        <taxon>Bacteria</taxon>
        <taxon>Pseudomonadati</taxon>
        <taxon>Pseudomonadota</taxon>
        <taxon>Alphaproteobacteria</taxon>
        <taxon>Sphingomonadales</taxon>
        <taxon>Sphingosinicellaceae</taxon>
        <taxon>Pacificimonas</taxon>
    </lineage>
</organism>
<evidence type="ECO:0000256" key="2">
    <source>
        <dbReference type="ARBA" id="ARBA00023239"/>
    </source>
</evidence>
<reference evidence="3 4" key="1">
    <citation type="journal article" date="2013" name="Genome Announc.">
        <title>Draft Genome Sequence of Strain JLT2015T, Belonging to the Family Sphingomonadaceae of the Alphaproteobacteria.</title>
        <authorList>
            <person name="Tang K."/>
            <person name="Liu K."/>
            <person name="Li S."/>
            <person name="Jiao N."/>
        </authorList>
    </citation>
    <scope>NUCLEOTIDE SEQUENCE [LARGE SCALE GENOMIC DNA]</scope>
    <source>
        <strain evidence="3 4">JLT2015</strain>
    </source>
</reference>
<dbReference type="SUPFAM" id="SSF52096">
    <property type="entry name" value="ClpP/crotonase"/>
    <property type="match status" value="1"/>
</dbReference>
<keyword evidence="4" id="KW-1185">Reference proteome</keyword>
<dbReference type="PANTHER" id="PTHR11941">
    <property type="entry name" value="ENOYL-COA HYDRATASE-RELATED"/>
    <property type="match status" value="1"/>
</dbReference>
<proteinExistence type="inferred from homology"/>
<evidence type="ECO:0000313" key="4">
    <source>
        <dbReference type="Proteomes" id="UP000011717"/>
    </source>
</evidence>
<gene>
    <name evidence="3" type="ORF">C725_1809</name>
</gene>
<dbReference type="AlphaFoldDB" id="M2T8C5"/>
<evidence type="ECO:0000313" key="3">
    <source>
        <dbReference type="EMBL" id="EMD82769.1"/>
    </source>
</evidence>
<comment type="caution">
    <text evidence="3">The sequence shown here is derived from an EMBL/GenBank/DDBJ whole genome shotgun (WGS) entry which is preliminary data.</text>
</comment>
<dbReference type="PANTHER" id="PTHR11941:SF54">
    <property type="entry name" value="ENOYL-COA HYDRATASE, MITOCHONDRIAL"/>
    <property type="match status" value="1"/>
</dbReference>
<dbReference type="RefSeq" id="WP_008602048.1">
    <property type="nucleotide sequence ID" value="NZ_AMRV01000005.1"/>
</dbReference>
<dbReference type="InterPro" id="IPR029045">
    <property type="entry name" value="ClpP/crotonase-like_dom_sf"/>
</dbReference>
<dbReference type="InterPro" id="IPR001753">
    <property type="entry name" value="Enoyl-CoA_hydra/iso"/>
</dbReference>
<keyword evidence="2" id="KW-0456">Lyase</keyword>
<comment type="similarity">
    <text evidence="1">Belongs to the enoyl-CoA hydratase/isomerase family.</text>
</comment>
<name>M2T8C5_9SPHN</name>
<dbReference type="Gene3D" id="1.10.12.10">
    <property type="entry name" value="Lyase 2-enoyl-coa Hydratase, Chain A, domain 2"/>
    <property type="match status" value="1"/>
</dbReference>
<dbReference type="Gene3D" id="3.90.226.10">
    <property type="entry name" value="2-enoyl-CoA Hydratase, Chain A, domain 1"/>
    <property type="match status" value="1"/>
</dbReference>
<dbReference type="PATRIC" id="fig|1234595.3.peg.1812"/>